<dbReference type="AlphaFoldDB" id="A0A0B1ZPU3"/>
<dbReference type="Gene3D" id="3.40.50.300">
    <property type="entry name" value="P-loop containing nucleotide triphosphate hydrolases"/>
    <property type="match status" value="1"/>
</dbReference>
<evidence type="ECO:0008006" key="3">
    <source>
        <dbReference type="Google" id="ProtNLM"/>
    </source>
</evidence>
<reference evidence="1 2" key="1">
    <citation type="submission" date="2014-10" db="EMBL/GenBank/DDBJ databases">
        <title>Genome sequence of Novosphingobium malaysiense MUSC 273(T).</title>
        <authorList>
            <person name="Lee L.-H."/>
        </authorList>
    </citation>
    <scope>NUCLEOTIDE SEQUENCE [LARGE SCALE GENOMIC DNA]</scope>
    <source>
        <strain evidence="1 2">MUSC 273</strain>
    </source>
</reference>
<dbReference type="STRING" id="1348853.LK12_09950"/>
<dbReference type="InterPro" id="IPR027417">
    <property type="entry name" value="P-loop_NTPase"/>
</dbReference>
<sequence length="273" mass="31936">MTWHLIIGHGKTGSTYLQHTLSRSRSRLRDAGIAYPKAKYEKHGGNGAGLFHAPLPPPSAPNVLYCNEHMWRRMLTREILEYELAQMGRPRLLLFVRDPVEHALSVWQQNVKMGRLTVDSLPDYFRQYSIPRRVRWFIQLLENCDVDLKILNYSAIDLMSSVNEWLGVELDPFPGRVNRSLSISELRLGELHGRKYLRKFVRQMPHFKPAIGGPPLDVQEAMIERLSPDLDFIDEHITGERYRRSTLPPHPEDNSDITPEHMKIVRKRWWSRR</sequence>
<keyword evidence="2" id="KW-1185">Reference proteome</keyword>
<evidence type="ECO:0000313" key="1">
    <source>
        <dbReference type="EMBL" id="KHK91217.1"/>
    </source>
</evidence>
<dbReference type="SUPFAM" id="SSF52540">
    <property type="entry name" value="P-loop containing nucleoside triphosphate hydrolases"/>
    <property type="match status" value="1"/>
</dbReference>
<dbReference type="RefSeq" id="WP_039282981.1">
    <property type="nucleotide sequence ID" value="NZ_JTDI01000003.1"/>
</dbReference>
<dbReference type="Proteomes" id="UP000031057">
    <property type="component" value="Unassembled WGS sequence"/>
</dbReference>
<dbReference type="EMBL" id="JTDI01000003">
    <property type="protein sequence ID" value="KHK91217.1"/>
    <property type="molecule type" value="Genomic_DNA"/>
</dbReference>
<organism evidence="1 2">
    <name type="scientific">Novosphingobium malaysiense</name>
    <dbReference type="NCBI Taxonomy" id="1348853"/>
    <lineage>
        <taxon>Bacteria</taxon>
        <taxon>Pseudomonadati</taxon>
        <taxon>Pseudomonadota</taxon>
        <taxon>Alphaproteobacteria</taxon>
        <taxon>Sphingomonadales</taxon>
        <taxon>Sphingomonadaceae</taxon>
        <taxon>Novosphingobium</taxon>
    </lineage>
</organism>
<name>A0A0B1ZPU3_9SPHN</name>
<comment type="caution">
    <text evidence="1">The sequence shown here is derived from an EMBL/GenBank/DDBJ whole genome shotgun (WGS) entry which is preliminary data.</text>
</comment>
<protein>
    <recommendedName>
        <fullName evidence="3">Sulfotransferase domain-containing protein</fullName>
    </recommendedName>
</protein>
<accession>A0A0B1ZPU3</accession>
<dbReference type="OrthoDB" id="547419at2"/>
<proteinExistence type="predicted"/>
<evidence type="ECO:0000313" key="2">
    <source>
        <dbReference type="Proteomes" id="UP000031057"/>
    </source>
</evidence>
<gene>
    <name evidence="1" type="ORF">LK12_09950</name>
</gene>